<dbReference type="InterPro" id="IPR016274">
    <property type="entry name" value="Histidine_acid_Pase_euk"/>
</dbReference>
<evidence type="ECO:0000256" key="1">
    <source>
        <dbReference type="ARBA" id="ARBA00004236"/>
    </source>
</evidence>
<comment type="catalytic activity">
    <reaction evidence="15">
        <text>(2R)-2,3-bisphosphoglycerate + H2O = (2R)-2-phosphoglycerate + phosphate</text>
        <dbReference type="Rhea" id="RHEA:27381"/>
        <dbReference type="ChEBI" id="CHEBI:15377"/>
        <dbReference type="ChEBI" id="CHEBI:43474"/>
        <dbReference type="ChEBI" id="CHEBI:58248"/>
        <dbReference type="ChEBI" id="CHEBI:58289"/>
        <dbReference type="EC" id="3.1.3.80"/>
    </reaction>
    <physiologicalReaction direction="left-to-right" evidence="15">
        <dbReference type="Rhea" id="RHEA:27382"/>
    </physiologicalReaction>
</comment>
<comment type="similarity">
    <text evidence="2">Belongs to the histidine acid phosphatase family. MINPP1 subfamily.</text>
</comment>
<evidence type="ECO:0000256" key="13">
    <source>
        <dbReference type="ARBA" id="ARBA00043671"/>
    </source>
</evidence>
<keyword evidence="6" id="KW-1003">Cell membrane</keyword>
<evidence type="ECO:0000256" key="7">
    <source>
        <dbReference type="ARBA" id="ARBA00022729"/>
    </source>
</evidence>
<name>A0A212FKE5_DANPL</name>
<sequence>MKHFSINYFASIIYIIVISLLVVINYSSKAVALVTNSSDIRNYLGTRTPYRFKSNKDDSKIKYPNCKHSKIWMLLRHGTRLPSAKDILGMNTILKDLKYKILMQNNHGKVTSMLGPLNKEQLHWFSKWSSNISVEQEKFLTYEGQDEMILLAERMRKRFPNAIKEKYDNKSFLFKYTATQRAQQSALYFTIGLFDRKKSRDVIFEPAMKVDTTLRFYKHCDKWQKQVKKNPETYKEQRAFAASQAMNDTFDAVAKNLGLEGVLSKEIVILMYKICGYETSWHKYYTSPWCYGFDLKSIKTLEYYHDLKHYWLDGYGHELTSVQACMILKNMKENKTAAFLFSHSGTLLKLLTHLGLYKPQTHLRGDSVIEDRLWRASNIDCFASNIAFVLYKCDDGDKILTLHQERVIKLPMCETELCPLEHLKAYFRNTIHNCDFADMCEAV</sequence>
<reference evidence="16 17" key="1">
    <citation type="journal article" date="2011" name="Cell">
        <title>The monarch butterfly genome yields insights into long-distance migration.</title>
        <authorList>
            <person name="Zhan S."/>
            <person name="Merlin C."/>
            <person name="Boore J.L."/>
            <person name="Reppert S.M."/>
        </authorList>
    </citation>
    <scope>NUCLEOTIDE SEQUENCE [LARGE SCALE GENOMIC DNA]</scope>
    <source>
        <strain evidence="16">F-2</strain>
    </source>
</reference>
<keyword evidence="9" id="KW-0472">Membrane</keyword>
<accession>A0A212FKE5</accession>
<organism evidence="16 17">
    <name type="scientific">Danaus plexippus plexippus</name>
    <dbReference type="NCBI Taxonomy" id="278856"/>
    <lineage>
        <taxon>Eukaryota</taxon>
        <taxon>Metazoa</taxon>
        <taxon>Ecdysozoa</taxon>
        <taxon>Arthropoda</taxon>
        <taxon>Hexapoda</taxon>
        <taxon>Insecta</taxon>
        <taxon>Pterygota</taxon>
        <taxon>Neoptera</taxon>
        <taxon>Endopterygota</taxon>
        <taxon>Lepidoptera</taxon>
        <taxon>Glossata</taxon>
        <taxon>Ditrysia</taxon>
        <taxon>Papilionoidea</taxon>
        <taxon>Nymphalidae</taxon>
        <taxon>Danainae</taxon>
        <taxon>Danaini</taxon>
        <taxon>Danaina</taxon>
        <taxon>Danaus</taxon>
        <taxon>Danaus</taxon>
    </lineage>
</organism>
<evidence type="ECO:0000256" key="12">
    <source>
        <dbReference type="ARBA" id="ARBA00043668"/>
    </source>
</evidence>
<dbReference type="GO" id="GO:0052745">
    <property type="term" value="F:inositol phosphate phosphatase activity"/>
    <property type="evidence" value="ECO:0007669"/>
    <property type="project" value="TreeGrafter"/>
</dbReference>
<evidence type="ECO:0000256" key="14">
    <source>
        <dbReference type="ARBA" id="ARBA00043691"/>
    </source>
</evidence>
<dbReference type="SUPFAM" id="SSF53254">
    <property type="entry name" value="Phosphoglycerate mutase-like"/>
    <property type="match status" value="1"/>
</dbReference>
<comment type="catalytic activity">
    <reaction evidence="13">
        <text>1D-myo-inositol 1,2,4,5,6-pentakisphosphate + H2O = 1D-myo-inositol 1,2,5,6-tetrakisphosphate + phosphate</text>
        <dbReference type="Rhea" id="RHEA:77115"/>
        <dbReference type="ChEBI" id="CHEBI:15377"/>
        <dbReference type="ChEBI" id="CHEBI:43474"/>
        <dbReference type="ChEBI" id="CHEBI:57798"/>
        <dbReference type="ChEBI" id="CHEBI:195535"/>
        <dbReference type="EC" id="3.1.3.62"/>
    </reaction>
    <physiologicalReaction direction="left-to-right" evidence="13">
        <dbReference type="Rhea" id="RHEA:77116"/>
    </physiologicalReaction>
</comment>
<dbReference type="CDD" id="cd07061">
    <property type="entry name" value="HP_HAP_like"/>
    <property type="match status" value="1"/>
</dbReference>
<comment type="catalytic activity">
    <reaction evidence="14">
        <text>1D-myo-inositol hexakisphosphate + H2O = 1D-myo-inositol 1,2,4,5,6-pentakisphosphate + phosphate</text>
        <dbReference type="Rhea" id="RHEA:16989"/>
        <dbReference type="ChEBI" id="CHEBI:15377"/>
        <dbReference type="ChEBI" id="CHEBI:43474"/>
        <dbReference type="ChEBI" id="CHEBI:57798"/>
        <dbReference type="ChEBI" id="CHEBI:58130"/>
        <dbReference type="EC" id="3.1.3.62"/>
    </reaction>
    <physiologicalReaction direction="left-to-right" evidence="14">
        <dbReference type="Rhea" id="RHEA:16990"/>
    </physiologicalReaction>
</comment>
<dbReference type="GO" id="GO:0034417">
    <property type="term" value="F:bisphosphoglycerate 3-phosphatase activity"/>
    <property type="evidence" value="ECO:0007669"/>
    <property type="project" value="UniProtKB-EC"/>
</dbReference>
<evidence type="ECO:0000256" key="2">
    <source>
        <dbReference type="ARBA" id="ARBA00008422"/>
    </source>
</evidence>
<dbReference type="PANTHER" id="PTHR20963:SF51">
    <property type="entry name" value="MULTIPLE INOSITOL POLYPHOSPHATE PHOSPHATASE 1"/>
    <property type="match status" value="1"/>
</dbReference>
<evidence type="ECO:0000256" key="3">
    <source>
        <dbReference type="ARBA" id="ARBA00012976"/>
    </source>
</evidence>
<comment type="catalytic activity">
    <reaction evidence="12">
        <text>1D-myo-inositol 1,2,5,6-tetrakisphosphate + H2O = 1D-myo-inositol 1,2,6-trisphosphate + phosphate</text>
        <dbReference type="Rhea" id="RHEA:77119"/>
        <dbReference type="ChEBI" id="CHEBI:15377"/>
        <dbReference type="ChEBI" id="CHEBI:43474"/>
        <dbReference type="ChEBI" id="CHEBI:195535"/>
        <dbReference type="ChEBI" id="CHEBI:195537"/>
        <dbReference type="EC" id="3.1.3.62"/>
    </reaction>
    <physiologicalReaction direction="left-to-right" evidence="12">
        <dbReference type="Rhea" id="RHEA:77120"/>
    </physiologicalReaction>
</comment>
<dbReference type="GO" id="GO:0005886">
    <property type="term" value="C:plasma membrane"/>
    <property type="evidence" value="ECO:0007669"/>
    <property type="project" value="UniProtKB-SubCell"/>
</dbReference>
<evidence type="ECO:0000256" key="4">
    <source>
        <dbReference type="ARBA" id="ARBA00013040"/>
    </source>
</evidence>
<keyword evidence="8" id="KW-0378">Hydrolase</keyword>
<dbReference type="Proteomes" id="UP000007151">
    <property type="component" value="Unassembled WGS sequence"/>
</dbReference>
<evidence type="ECO:0000256" key="8">
    <source>
        <dbReference type="ARBA" id="ARBA00022801"/>
    </source>
</evidence>
<dbReference type="EMBL" id="AGBW02008063">
    <property type="protein sequence ID" value="OWR54208.1"/>
    <property type="molecule type" value="Genomic_DNA"/>
</dbReference>
<comment type="subcellular location">
    <subcellularLocation>
        <location evidence="1">Cell membrane</location>
    </subcellularLocation>
</comment>
<keyword evidence="7" id="KW-0732">Signal</keyword>
<dbReference type="FunFam" id="3.40.50.1240:FF:000014">
    <property type="entry name" value="Multiple inositol polyphosphate phosphatase 1"/>
    <property type="match status" value="1"/>
</dbReference>
<protein>
    <recommendedName>
        <fullName evidence="5">Multiple inositol polyphosphate phosphatase 1</fullName>
        <ecNumber evidence="4">3.1.3.62</ecNumber>
        <ecNumber evidence="3">3.1.3.80</ecNumber>
    </recommendedName>
    <alternativeName>
        <fullName evidence="11">2,3-bisphosphoglycerate 3-phosphatase</fullName>
    </alternativeName>
</protein>
<dbReference type="Pfam" id="PF00328">
    <property type="entry name" value="His_Phos_2"/>
    <property type="match status" value="1"/>
</dbReference>
<evidence type="ECO:0000313" key="16">
    <source>
        <dbReference type="EMBL" id="OWR54208.1"/>
    </source>
</evidence>
<comment type="caution">
    <text evidence="16">The sequence shown here is derived from an EMBL/GenBank/DDBJ whole genome shotgun (WGS) entry which is preliminary data.</text>
</comment>
<evidence type="ECO:0000256" key="11">
    <source>
        <dbReference type="ARBA" id="ARBA00031642"/>
    </source>
</evidence>
<evidence type="ECO:0000256" key="6">
    <source>
        <dbReference type="ARBA" id="ARBA00022475"/>
    </source>
</evidence>
<dbReference type="EC" id="3.1.3.62" evidence="4"/>
<evidence type="ECO:0000256" key="15">
    <source>
        <dbReference type="ARBA" id="ARBA00043832"/>
    </source>
</evidence>
<dbReference type="STRING" id="278856.A0A212FKE5"/>
<keyword evidence="10" id="KW-0325">Glycoprotein</keyword>
<keyword evidence="17" id="KW-1185">Reference proteome</keyword>
<dbReference type="InterPro" id="IPR000560">
    <property type="entry name" value="His_Pase_clade-2"/>
</dbReference>
<gene>
    <name evidence="16" type="ORF">KGM_208133</name>
</gene>
<dbReference type="AlphaFoldDB" id="A0A212FKE5"/>
<proteinExistence type="inferred from homology"/>
<evidence type="ECO:0000313" key="17">
    <source>
        <dbReference type="Proteomes" id="UP000007151"/>
    </source>
</evidence>
<dbReference type="GO" id="GO:0003993">
    <property type="term" value="F:acid phosphatase activity"/>
    <property type="evidence" value="ECO:0007669"/>
    <property type="project" value="TreeGrafter"/>
</dbReference>
<dbReference type="EC" id="3.1.3.80" evidence="3"/>
<dbReference type="PIRSF" id="PIRSF000894">
    <property type="entry name" value="Acid_phosphatase"/>
    <property type="match status" value="1"/>
</dbReference>
<evidence type="ECO:0000256" key="9">
    <source>
        <dbReference type="ARBA" id="ARBA00023136"/>
    </source>
</evidence>
<dbReference type="Gene3D" id="3.40.50.1240">
    <property type="entry name" value="Phosphoglycerate mutase-like"/>
    <property type="match status" value="1"/>
</dbReference>
<evidence type="ECO:0000256" key="5">
    <source>
        <dbReference type="ARBA" id="ARBA00018097"/>
    </source>
</evidence>
<dbReference type="eggNOG" id="KOG1382">
    <property type="taxonomic scope" value="Eukaryota"/>
</dbReference>
<dbReference type="KEGG" id="dpl:KGM_208133"/>
<dbReference type="FunCoup" id="A0A212FKE5">
    <property type="interactions" value="408"/>
</dbReference>
<dbReference type="OrthoDB" id="6509975at2759"/>
<dbReference type="PANTHER" id="PTHR20963">
    <property type="entry name" value="MULTIPLE INOSITOL POLYPHOSPHATE PHOSPHATASE-RELATED"/>
    <property type="match status" value="1"/>
</dbReference>
<evidence type="ECO:0000256" key="10">
    <source>
        <dbReference type="ARBA" id="ARBA00023180"/>
    </source>
</evidence>
<dbReference type="InterPro" id="IPR029033">
    <property type="entry name" value="His_PPase_superfam"/>
</dbReference>